<dbReference type="InterPro" id="IPR000843">
    <property type="entry name" value="HTH_LacI"/>
</dbReference>
<dbReference type="Gene3D" id="1.10.260.40">
    <property type="entry name" value="lambda repressor-like DNA-binding domains"/>
    <property type="match status" value="1"/>
</dbReference>
<sequence length="348" mass="36813">MRTAMARVRMSDVAAAAGVSTATVSMVLSGAGGDRISAATQAKVREAAEAIGYAPNSVARSLRTQRTRMIGLISDSIATTPFAGRMLAGANDAAREHGHLVVLVDTDGDPAQERQAVEALTGQRVDAMVYARMWHQVVDAPAGLAEGSVFLDCRPAHGSWPAVVPDDREGGVAATRELTAAGHRRIAYLDAPAGGVVASALRHEGYRQVLAEAGIAPDPALHVRGETDAGGGRAAAEELLDLPADRRPTALFCFNDRMAMGAYAAARRRGLRIPEDLSVVGYDDQQLIAAELDPPLTTVALPHYEMGRWAMEVALGERTADPDEPHRMPCPVIRRESVGPPPPARASR</sequence>
<feature type="compositionally biased region" description="Basic and acidic residues" evidence="5">
    <location>
        <begin position="319"/>
        <end position="337"/>
    </location>
</feature>
<evidence type="ECO:0000256" key="1">
    <source>
        <dbReference type="ARBA" id="ARBA00022491"/>
    </source>
</evidence>
<dbReference type="Pfam" id="PF13377">
    <property type="entry name" value="Peripla_BP_3"/>
    <property type="match status" value="1"/>
</dbReference>
<dbReference type="SMART" id="SM00354">
    <property type="entry name" value="HTH_LACI"/>
    <property type="match status" value="1"/>
</dbReference>
<protein>
    <submittedName>
        <fullName evidence="7">Transcriptional regulator</fullName>
    </submittedName>
</protein>
<reference evidence="7" key="1">
    <citation type="submission" date="2023-02" db="EMBL/GenBank/DDBJ databases">
        <title>Kitasatospora phosalacinea NBRC 14627.</title>
        <authorList>
            <person name="Ichikawa N."/>
            <person name="Sato H."/>
            <person name="Tonouchi N."/>
        </authorList>
    </citation>
    <scope>NUCLEOTIDE SEQUENCE</scope>
    <source>
        <strain evidence="7">NBRC 14627</strain>
    </source>
</reference>
<evidence type="ECO:0000256" key="3">
    <source>
        <dbReference type="ARBA" id="ARBA00023125"/>
    </source>
</evidence>
<keyword evidence="2" id="KW-0805">Transcription regulation</keyword>
<dbReference type="PROSITE" id="PS50932">
    <property type="entry name" value="HTH_LACI_2"/>
    <property type="match status" value="1"/>
</dbReference>
<dbReference type="SUPFAM" id="SSF47413">
    <property type="entry name" value="lambda repressor-like DNA-binding domains"/>
    <property type="match status" value="1"/>
</dbReference>
<feature type="region of interest" description="Disordered" evidence="5">
    <location>
        <begin position="319"/>
        <end position="348"/>
    </location>
</feature>
<dbReference type="SUPFAM" id="SSF53822">
    <property type="entry name" value="Periplasmic binding protein-like I"/>
    <property type="match status" value="1"/>
</dbReference>
<keyword evidence="4" id="KW-0804">Transcription</keyword>
<proteinExistence type="predicted"/>
<evidence type="ECO:0000256" key="4">
    <source>
        <dbReference type="ARBA" id="ARBA00023163"/>
    </source>
</evidence>
<organism evidence="7 8">
    <name type="scientific">Kitasatospora phosalacinea</name>
    <dbReference type="NCBI Taxonomy" id="2065"/>
    <lineage>
        <taxon>Bacteria</taxon>
        <taxon>Bacillati</taxon>
        <taxon>Actinomycetota</taxon>
        <taxon>Actinomycetes</taxon>
        <taxon>Kitasatosporales</taxon>
        <taxon>Streptomycetaceae</taxon>
        <taxon>Kitasatospora</taxon>
    </lineage>
</organism>
<feature type="compositionally biased region" description="Pro residues" evidence="5">
    <location>
        <begin position="339"/>
        <end position="348"/>
    </location>
</feature>
<dbReference type="PROSITE" id="PS00356">
    <property type="entry name" value="HTH_LACI_1"/>
    <property type="match status" value="1"/>
</dbReference>
<dbReference type="PANTHER" id="PTHR30146">
    <property type="entry name" value="LACI-RELATED TRANSCRIPTIONAL REPRESSOR"/>
    <property type="match status" value="1"/>
</dbReference>
<dbReference type="GO" id="GO:0003700">
    <property type="term" value="F:DNA-binding transcription factor activity"/>
    <property type="evidence" value="ECO:0007669"/>
    <property type="project" value="TreeGrafter"/>
</dbReference>
<dbReference type="EMBL" id="BSSA01000019">
    <property type="protein sequence ID" value="GLW72664.1"/>
    <property type="molecule type" value="Genomic_DNA"/>
</dbReference>
<keyword evidence="3" id="KW-0238">DNA-binding</keyword>
<dbReference type="GO" id="GO:0000976">
    <property type="term" value="F:transcription cis-regulatory region binding"/>
    <property type="evidence" value="ECO:0007669"/>
    <property type="project" value="TreeGrafter"/>
</dbReference>
<keyword evidence="1" id="KW-0678">Repressor</keyword>
<comment type="caution">
    <text evidence="7">The sequence shown here is derived from an EMBL/GenBank/DDBJ whole genome shotgun (WGS) entry which is preliminary data.</text>
</comment>
<gene>
    <name evidence="7" type="ORF">Kpho02_49630</name>
</gene>
<dbReference type="Proteomes" id="UP001165041">
    <property type="component" value="Unassembled WGS sequence"/>
</dbReference>
<evidence type="ECO:0000256" key="2">
    <source>
        <dbReference type="ARBA" id="ARBA00023015"/>
    </source>
</evidence>
<evidence type="ECO:0000256" key="5">
    <source>
        <dbReference type="SAM" id="MobiDB-lite"/>
    </source>
</evidence>
<dbReference type="Pfam" id="PF00356">
    <property type="entry name" value="LacI"/>
    <property type="match status" value="1"/>
</dbReference>
<dbReference type="CDD" id="cd06288">
    <property type="entry name" value="PBP1_sucrose_transcription_regulator"/>
    <property type="match status" value="1"/>
</dbReference>
<dbReference type="AlphaFoldDB" id="A0A9W6V222"/>
<dbReference type="CDD" id="cd01392">
    <property type="entry name" value="HTH_LacI"/>
    <property type="match status" value="1"/>
</dbReference>
<dbReference type="PANTHER" id="PTHR30146:SF148">
    <property type="entry name" value="HTH-TYPE TRANSCRIPTIONAL REPRESSOR PURR-RELATED"/>
    <property type="match status" value="1"/>
</dbReference>
<feature type="domain" description="HTH lacI-type" evidence="6">
    <location>
        <begin position="8"/>
        <end position="64"/>
    </location>
</feature>
<dbReference type="InterPro" id="IPR028082">
    <property type="entry name" value="Peripla_BP_I"/>
</dbReference>
<accession>A0A9W6V222</accession>
<evidence type="ECO:0000313" key="8">
    <source>
        <dbReference type="Proteomes" id="UP001165041"/>
    </source>
</evidence>
<dbReference type="Gene3D" id="3.40.50.2300">
    <property type="match status" value="2"/>
</dbReference>
<name>A0A9W6V222_9ACTN</name>
<evidence type="ECO:0000313" key="7">
    <source>
        <dbReference type="EMBL" id="GLW72664.1"/>
    </source>
</evidence>
<dbReference type="InterPro" id="IPR046335">
    <property type="entry name" value="LacI/GalR-like_sensor"/>
</dbReference>
<dbReference type="InterPro" id="IPR010982">
    <property type="entry name" value="Lambda_DNA-bd_dom_sf"/>
</dbReference>
<evidence type="ECO:0000259" key="6">
    <source>
        <dbReference type="PROSITE" id="PS50932"/>
    </source>
</evidence>